<gene>
    <name evidence="2" type="ORF">EX30DRAFT_397653</name>
</gene>
<sequence>MAFSTTTMLPTPKSLPRRPSWSSPQSSFYNPEFIYPITALAAFADANKSSSNLVLSSESNSNSCSSAGSSSYSSFSPSSLSASGEEKDDKDDKDDENEYHTYNTYYSHIPYYPHHLDYYTGHLISIVAPPKPRTRSIQHPMERWSPPIESPPIFDTGIGEFLPQSPSPSPKLLPQQQPQPDPHTTNTSPKKRSRLWRRREGKQDAVMPPQVNASGRKGTTVKRPGVEVIVEEVKRAEDADEEYGREWEVTSGTLMERVVEVEMGGRTLACYDGGGMDEEVVGEMRRDEGEGIQVIGW</sequence>
<name>A0A4V3SI45_9PEZI</name>
<feature type="region of interest" description="Disordered" evidence="1">
    <location>
        <begin position="132"/>
        <end position="219"/>
    </location>
</feature>
<evidence type="ECO:0000313" key="3">
    <source>
        <dbReference type="Proteomes" id="UP000298138"/>
    </source>
</evidence>
<feature type="compositionally biased region" description="Pro residues" evidence="1">
    <location>
        <begin position="165"/>
        <end position="181"/>
    </location>
</feature>
<dbReference type="InParanoid" id="A0A4V3SI45"/>
<evidence type="ECO:0000313" key="2">
    <source>
        <dbReference type="EMBL" id="TGZ78664.1"/>
    </source>
</evidence>
<dbReference type="Proteomes" id="UP000298138">
    <property type="component" value="Unassembled WGS sequence"/>
</dbReference>
<feature type="compositionally biased region" description="Acidic residues" evidence="1">
    <location>
        <begin position="86"/>
        <end position="97"/>
    </location>
</feature>
<dbReference type="AlphaFoldDB" id="A0A4V3SI45"/>
<feature type="region of interest" description="Disordered" evidence="1">
    <location>
        <begin position="1"/>
        <end position="25"/>
    </location>
</feature>
<protein>
    <submittedName>
        <fullName evidence="2">Uncharacterized protein</fullName>
    </submittedName>
</protein>
<feature type="compositionally biased region" description="Low complexity" evidence="1">
    <location>
        <begin position="12"/>
        <end position="25"/>
    </location>
</feature>
<reference evidence="2 3" key="1">
    <citation type="submission" date="2019-04" db="EMBL/GenBank/DDBJ databases">
        <title>Comparative genomics and transcriptomics to analyze fruiting body development in filamentous ascomycetes.</title>
        <authorList>
            <consortium name="DOE Joint Genome Institute"/>
            <person name="Lutkenhaus R."/>
            <person name="Traeger S."/>
            <person name="Breuer J."/>
            <person name="Kuo A."/>
            <person name="Lipzen A."/>
            <person name="Pangilinan J."/>
            <person name="Dilworth D."/>
            <person name="Sandor L."/>
            <person name="Poggeler S."/>
            <person name="Barry K."/>
            <person name="Grigoriev I.V."/>
            <person name="Nowrousian M."/>
        </authorList>
    </citation>
    <scope>NUCLEOTIDE SEQUENCE [LARGE SCALE GENOMIC DNA]</scope>
    <source>
        <strain evidence="2 3">CBS 389.68</strain>
    </source>
</reference>
<dbReference type="EMBL" id="ML220139">
    <property type="protein sequence ID" value="TGZ78664.1"/>
    <property type="molecule type" value="Genomic_DNA"/>
</dbReference>
<feature type="compositionally biased region" description="Low complexity" evidence="1">
    <location>
        <begin position="54"/>
        <end position="83"/>
    </location>
</feature>
<accession>A0A4V3SI45</accession>
<proteinExistence type="predicted"/>
<feature type="region of interest" description="Disordered" evidence="1">
    <location>
        <begin position="54"/>
        <end position="98"/>
    </location>
</feature>
<keyword evidence="3" id="KW-1185">Reference proteome</keyword>
<organism evidence="2 3">
    <name type="scientific">Ascodesmis nigricans</name>
    <dbReference type="NCBI Taxonomy" id="341454"/>
    <lineage>
        <taxon>Eukaryota</taxon>
        <taxon>Fungi</taxon>
        <taxon>Dikarya</taxon>
        <taxon>Ascomycota</taxon>
        <taxon>Pezizomycotina</taxon>
        <taxon>Pezizomycetes</taxon>
        <taxon>Pezizales</taxon>
        <taxon>Ascodesmidaceae</taxon>
        <taxon>Ascodesmis</taxon>
    </lineage>
</organism>
<feature type="compositionally biased region" description="Basic residues" evidence="1">
    <location>
        <begin position="189"/>
        <end position="200"/>
    </location>
</feature>
<evidence type="ECO:0000256" key="1">
    <source>
        <dbReference type="SAM" id="MobiDB-lite"/>
    </source>
</evidence>